<dbReference type="EMBL" id="CP059165">
    <property type="protein sequence ID" value="QLL06502.1"/>
    <property type="molecule type" value="Genomic_DNA"/>
</dbReference>
<feature type="transmembrane region" description="Helical" evidence="2">
    <location>
        <begin position="297"/>
        <end position="318"/>
    </location>
</feature>
<feature type="region of interest" description="Disordered" evidence="1">
    <location>
        <begin position="1"/>
        <end position="50"/>
    </location>
</feature>
<organism evidence="3 4">
    <name type="scientific">Mycobacterium vicinigordonae</name>
    <dbReference type="NCBI Taxonomy" id="1719132"/>
    <lineage>
        <taxon>Bacteria</taxon>
        <taxon>Bacillati</taxon>
        <taxon>Actinomycetota</taxon>
        <taxon>Actinomycetes</taxon>
        <taxon>Mycobacteriales</taxon>
        <taxon>Mycobacteriaceae</taxon>
        <taxon>Mycobacterium</taxon>
    </lineage>
</organism>
<reference evidence="4" key="3">
    <citation type="submission" date="2023-07" db="EMBL/GenBank/DDBJ databases">
        <title>Description of Mycobacterium gordonae subsp. intergordonae subsp.nov. and Mycobacterium gordonae subsp. gordonae subsp. nov.</title>
        <authorList>
            <person name="Huang H."/>
        </authorList>
    </citation>
    <scope>NUCLEOTIDE SEQUENCE [LARGE SCALE GENOMIC DNA]</scope>
    <source>
        <strain evidence="4">24</strain>
    </source>
</reference>
<feature type="transmembrane region" description="Helical" evidence="2">
    <location>
        <begin position="104"/>
        <end position="124"/>
    </location>
</feature>
<keyword evidence="2" id="KW-0472">Membrane</keyword>
<dbReference type="PANTHER" id="PTHR30188">
    <property type="entry name" value="ABC TRANSPORTER PERMEASE PROTEIN-RELATED"/>
    <property type="match status" value="1"/>
</dbReference>
<evidence type="ECO:0000256" key="2">
    <source>
        <dbReference type="SAM" id="Phobius"/>
    </source>
</evidence>
<feature type="transmembrane region" description="Helical" evidence="2">
    <location>
        <begin position="70"/>
        <end position="92"/>
    </location>
</feature>
<protein>
    <submittedName>
        <fullName evidence="3">ABC transporter permease</fullName>
    </submittedName>
</protein>
<proteinExistence type="predicted"/>
<dbReference type="InterPro" id="IPR030802">
    <property type="entry name" value="Permease_MalE"/>
</dbReference>
<keyword evidence="2" id="KW-1133">Transmembrane helix</keyword>
<reference evidence="4" key="1">
    <citation type="submission" date="2020-07" db="EMBL/GenBank/DDBJ databases">
        <title>Description of Mycobacterium gordonae subsp. intergordonae subsp.nov. and Mycobacterium gordonae subsp. gordonae subsp. nov.</title>
        <authorList>
            <person name="Yu X."/>
        </authorList>
    </citation>
    <scope>NUCLEOTIDE SEQUENCE [LARGE SCALE GENOMIC DNA]</scope>
    <source>
        <strain evidence="4">24</strain>
    </source>
</reference>
<dbReference type="AlphaFoldDB" id="A0A7D6E3I6"/>
<dbReference type="GO" id="GO:0043190">
    <property type="term" value="C:ATP-binding cassette (ABC) transporter complex"/>
    <property type="evidence" value="ECO:0007669"/>
    <property type="project" value="InterPro"/>
</dbReference>
<dbReference type="Proteomes" id="UP000510682">
    <property type="component" value="Chromosome"/>
</dbReference>
<dbReference type="Pfam" id="PF02405">
    <property type="entry name" value="MlaE"/>
    <property type="match status" value="1"/>
</dbReference>
<keyword evidence="4" id="KW-1185">Reference proteome</keyword>
<gene>
    <name evidence="3" type="ORF">H0P51_22635</name>
</gene>
<feature type="compositionally biased region" description="Basic residues" evidence="1">
    <location>
        <begin position="13"/>
        <end position="28"/>
    </location>
</feature>
<evidence type="ECO:0000313" key="3">
    <source>
        <dbReference type="EMBL" id="QLL06502.1"/>
    </source>
</evidence>
<keyword evidence="2" id="KW-0812">Transmembrane</keyword>
<accession>A0A7D6E3I6</accession>
<reference evidence="3 4" key="2">
    <citation type="submission" date="2020-07" db="EMBL/GenBank/DDBJ databases">
        <authorList>
            <person name="Yu X."/>
        </authorList>
    </citation>
    <scope>NUCLEOTIDE SEQUENCE [LARGE SCALE GENOMIC DNA]</scope>
    <source>
        <strain evidence="4">24</strain>
    </source>
</reference>
<evidence type="ECO:0000313" key="4">
    <source>
        <dbReference type="Proteomes" id="UP000510682"/>
    </source>
</evidence>
<feature type="compositionally biased region" description="Polar residues" evidence="1">
    <location>
        <begin position="36"/>
        <end position="50"/>
    </location>
</feature>
<feature type="transmembrane region" description="Helical" evidence="2">
    <location>
        <begin position="136"/>
        <end position="156"/>
    </location>
</feature>
<dbReference type="KEGG" id="mgor:H0P51_22635"/>
<feature type="transmembrane region" description="Helical" evidence="2">
    <location>
        <begin position="203"/>
        <end position="229"/>
    </location>
</feature>
<name>A0A7D6E3I6_9MYCO</name>
<feature type="transmembrane region" description="Helical" evidence="2">
    <location>
        <begin position="249"/>
        <end position="276"/>
    </location>
</feature>
<sequence>MKAYSASLDLRSARRHRTRSSQIPKKRGGFVDNEGDSLTTSTDPAQSLTRGSAPSEIISWIQRYLQNHPLMSLGTVGGQVMLGARAIQYLFFDLFTGRFMIGEFIEQAAFMASTAFTPTVLITIPISVTLCVQFGFLAGQVGATSLAGAATGLAVIRQGAPLVAALLLASAVGSAVCADLGSRTMREEIQAMEVMGVSPVRRLVVPRLAALILIGMLLTGVTAFVGYVGSYLFNVYFQNGTPGSFVATFSSFATVGDLMLAMVKAVVFGTIVAVIGCHKGLDTRGGPAGVANSVNSAVVESVLLLMIVNLVLSEYYVIVFPRQTL</sequence>
<evidence type="ECO:0000256" key="1">
    <source>
        <dbReference type="SAM" id="MobiDB-lite"/>
    </source>
</evidence>
<dbReference type="GO" id="GO:0005548">
    <property type="term" value="F:phospholipid transporter activity"/>
    <property type="evidence" value="ECO:0007669"/>
    <property type="project" value="TreeGrafter"/>
</dbReference>
<dbReference type="PANTHER" id="PTHR30188:SF4">
    <property type="entry name" value="PROTEIN TRIGALACTOSYLDIACYLGLYCEROL 1, CHLOROPLASTIC"/>
    <property type="match status" value="1"/>
</dbReference>
<feature type="transmembrane region" description="Helical" evidence="2">
    <location>
        <begin position="162"/>
        <end position="182"/>
    </location>
</feature>